<reference evidence="1" key="1">
    <citation type="journal article" date="2019" name="Sci. Rep.">
        <title>Draft genome of Tanacetum cinerariifolium, the natural source of mosquito coil.</title>
        <authorList>
            <person name="Yamashiro T."/>
            <person name="Shiraishi A."/>
            <person name="Satake H."/>
            <person name="Nakayama K."/>
        </authorList>
    </citation>
    <scope>NUCLEOTIDE SEQUENCE</scope>
</reference>
<feature type="non-terminal residue" evidence="1">
    <location>
        <position position="1"/>
    </location>
</feature>
<sequence>PTAAAPYSESTLVACRVIK</sequence>
<protein>
    <submittedName>
        <fullName evidence="1">Uncharacterized protein</fullName>
    </submittedName>
</protein>
<dbReference type="AlphaFoldDB" id="A0A699HP57"/>
<comment type="caution">
    <text evidence="1">The sequence shown here is derived from an EMBL/GenBank/DDBJ whole genome shotgun (WGS) entry which is preliminary data.</text>
</comment>
<organism evidence="1">
    <name type="scientific">Tanacetum cinerariifolium</name>
    <name type="common">Dalmatian daisy</name>
    <name type="synonym">Chrysanthemum cinerariifolium</name>
    <dbReference type="NCBI Taxonomy" id="118510"/>
    <lineage>
        <taxon>Eukaryota</taxon>
        <taxon>Viridiplantae</taxon>
        <taxon>Streptophyta</taxon>
        <taxon>Embryophyta</taxon>
        <taxon>Tracheophyta</taxon>
        <taxon>Spermatophyta</taxon>
        <taxon>Magnoliopsida</taxon>
        <taxon>eudicotyledons</taxon>
        <taxon>Gunneridae</taxon>
        <taxon>Pentapetalae</taxon>
        <taxon>asterids</taxon>
        <taxon>campanulids</taxon>
        <taxon>Asterales</taxon>
        <taxon>Asteraceae</taxon>
        <taxon>Asteroideae</taxon>
        <taxon>Anthemideae</taxon>
        <taxon>Anthemidinae</taxon>
        <taxon>Tanacetum</taxon>
    </lineage>
</organism>
<gene>
    <name evidence="1" type="ORF">Tci_434004</name>
</gene>
<accession>A0A699HP57</accession>
<evidence type="ECO:0000313" key="1">
    <source>
        <dbReference type="EMBL" id="GEY62030.1"/>
    </source>
</evidence>
<name>A0A699HP57_TANCI</name>
<dbReference type="EMBL" id="BKCJ010194212">
    <property type="protein sequence ID" value="GEY62030.1"/>
    <property type="molecule type" value="Genomic_DNA"/>
</dbReference>
<proteinExistence type="predicted"/>